<name>A0A7J7N6Y6_9MAGN</name>
<protein>
    <submittedName>
        <fullName evidence="1">Uncharacterized protein</fullName>
    </submittedName>
</protein>
<dbReference type="Proteomes" id="UP000541444">
    <property type="component" value="Unassembled WGS sequence"/>
</dbReference>
<organism evidence="1 2">
    <name type="scientific">Kingdonia uniflora</name>
    <dbReference type="NCBI Taxonomy" id="39325"/>
    <lineage>
        <taxon>Eukaryota</taxon>
        <taxon>Viridiplantae</taxon>
        <taxon>Streptophyta</taxon>
        <taxon>Embryophyta</taxon>
        <taxon>Tracheophyta</taxon>
        <taxon>Spermatophyta</taxon>
        <taxon>Magnoliopsida</taxon>
        <taxon>Ranunculales</taxon>
        <taxon>Circaeasteraceae</taxon>
        <taxon>Kingdonia</taxon>
    </lineage>
</organism>
<keyword evidence="2" id="KW-1185">Reference proteome</keyword>
<accession>A0A7J7N6Y6</accession>
<evidence type="ECO:0000313" key="2">
    <source>
        <dbReference type="Proteomes" id="UP000541444"/>
    </source>
</evidence>
<dbReference type="AlphaFoldDB" id="A0A7J7N6Y6"/>
<sequence length="63" mass="7163">MLCKVHWVFKQGTEEWAKFLKSKFNSKSGDPIRYHKPSTILKGIKIGVVLLKPHIGWLIGNGT</sequence>
<gene>
    <name evidence="1" type="ORF">GIB67_029081</name>
</gene>
<comment type="caution">
    <text evidence="1">The sequence shown here is derived from an EMBL/GenBank/DDBJ whole genome shotgun (WGS) entry which is preliminary data.</text>
</comment>
<dbReference type="EMBL" id="JACGCM010001011">
    <property type="protein sequence ID" value="KAF6162812.1"/>
    <property type="molecule type" value="Genomic_DNA"/>
</dbReference>
<evidence type="ECO:0000313" key="1">
    <source>
        <dbReference type="EMBL" id="KAF6162812.1"/>
    </source>
</evidence>
<reference evidence="1 2" key="1">
    <citation type="journal article" date="2020" name="IScience">
        <title>Genome Sequencing of the Endangered Kingdonia uniflora (Circaeasteraceae, Ranunculales) Reveals Potential Mechanisms of Evolutionary Specialization.</title>
        <authorList>
            <person name="Sun Y."/>
            <person name="Deng T."/>
            <person name="Zhang A."/>
            <person name="Moore M.J."/>
            <person name="Landis J.B."/>
            <person name="Lin N."/>
            <person name="Zhang H."/>
            <person name="Zhang X."/>
            <person name="Huang J."/>
            <person name="Zhang X."/>
            <person name="Sun H."/>
            <person name="Wang H."/>
        </authorList>
    </citation>
    <scope>NUCLEOTIDE SEQUENCE [LARGE SCALE GENOMIC DNA]</scope>
    <source>
        <strain evidence="1">TB1705</strain>
        <tissue evidence="1">Leaf</tissue>
    </source>
</reference>
<proteinExistence type="predicted"/>